<proteinExistence type="predicted"/>
<dbReference type="EMBL" id="QGLP01000005">
    <property type="protein sequence ID" value="PXZ04061.1"/>
    <property type="molecule type" value="Genomic_DNA"/>
</dbReference>
<gene>
    <name evidence="1" type="ORF">DKK79_06715</name>
</gene>
<organism evidence="1 2">
    <name type="scientific">Gilliamella apicola</name>
    <dbReference type="NCBI Taxonomy" id="1196095"/>
    <lineage>
        <taxon>Bacteria</taxon>
        <taxon>Pseudomonadati</taxon>
        <taxon>Pseudomonadota</taxon>
        <taxon>Gammaproteobacteria</taxon>
        <taxon>Orbales</taxon>
        <taxon>Orbaceae</taxon>
        <taxon>Gilliamella</taxon>
    </lineage>
</organism>
<dbReference type="AlphaFoldDB" id="A0A2V4DYR6"/>
<accession>A0A2V4DYR6</accession>
<reference evidence="1 2" key="1">
    <citation type="submission" date="2018-05" db="EMBL/GenBank/DDBJ databases">
        <title>Reference genomes for bee gut microbiota database.</title>
        <authorList>
            <person name="Ellegaard K.M."/>
        </authorList>
    </citation>
    <scope>NUCLEOTIDE SEQUENCE [LARGE SCALE GENOMIC DNA]</scope>
    <source>
        <strain evidence="1 2">ESL0177</strain>
    </source>
</reference>
<name>A0A2V4DYR6_9GAMM</name>
<evidence type="ECO:0000313" key="2">
    <source>
        <dbReference type="Proteomes" id="UP000247483"/>
    </source>
</evidence>
<dbReference type="RefSeq" id="WP_110423427.1">
    <property type="nucleotide sequence ID" value="NZ_QGLP01000005.1"/>
</dbReference>
<sequence length="228" mass="26990">MKSYFFAIMFFMIGNIGLCEATNYKNLTFWQYYDHEIPLKEISGDSWTFDDNQISCDWQPDKEEYNCHVIFLKSKKNFDFSIAIPDFLDSTSFNAYLYKSSANNLFNVFLIEGESERGTAGYYVLILDKTKLVNHFYLDYGRAGIYSFDKAKKLLQDSNVTDNEQLSILNNYSAENFDEIYINPKYFISIYSKDDNFLFKIVRKYMWNADDIPITDENKYIYIEKTIN</sequence>
<protein>
    <submittedName>
        <fullName evidence="1">Uncharacterized protein</fullName>
    </submittedName>
</protein>
<comment type="caution">
    <text evidence="1">The sequence shown here is derived from an EMBL/GenBank/DDBJ whole genome shotgun (WGS) entry which is preliminary data.</text>
</comment>
<dbReference type="Proteomes" id="UP000247483">
    <property type="component" value="Unassembled WGS sequence"/>
</dbReference>
<evidence type="ECO:0000313" key="1">
    <source>
        <dbReference type="EMBL" id="PXZ04061.1"/>
    </source>
</evidence>